<comment type="caution">
    <text evidence="2">The sequence shown here is derived from an EMBL/GenBank/DDBJ whole genome shotgun (WGS) entry which is preliminary data.</text>
</comment>
<organism evidence="2 3">
    <name type="scientific">Streptomyces hyaluromycini</name>
    <dbReference type="NCBI Taxonomy" id="1377993"/>
    <lineage>
        <taxon>Bacteria</taxon>
        <taxon>Bacillati</taxon>
        <taxon>Actinomycetota</taxon>
        <taxon>Actinomycetes</taxon>
        <taxon>Kitasatosporales</taxon>
        <taxon>Streptomycetaceae</taxon>
        <taxon>Streptomyces</taxon>
    </lineage>
</organism>
<dbReference type="RefSeq" id="WP_350791351.1">
    <property type="nucleotide sequence ID" value="NZ_JBEPEK010000736.1"/>
</dbReference>
<evidence type="ECO:0000313" key="2">
    <source>
        <dbReference type="EMBL" id="MER7187141.1"/>
    </source>
</evidence>
<dbReference type="EMBL" id="JBEPEK010000736">
    <property type="protein sequence ID" value="MER7187141.1"/>
    <property type="molecule type" value="Genomic_DNA"/>
</dbReference>
<name>A0ABV1XDP4_9ACTN</name>
<evidence type="ECO:0000256" key="1">
    <source>
        <dbReference type="SAM" id="SignalP"/>
    </source>
</evidence>
<keyword evidence="1" id="KW-0732">Signal</keyword>
<dbReference type="Proteomes" id="UP001474181">
    <property type="component" value="Unassembled WGS sequence"/>
</dbReference>
<proteinExistence type="predicted"/>
<reference evidence="2 3" key="1">
    <citation type="submission" date="2024-06" db="EMBL/GenBank/DDBJ databases">
        <title>The Natural Products Discovery Center: Release of the First 8490 Sequenced Strains for Exploring Actinobacteria Biosynthetic Diversity.</title>
        <authorList>
            <person name="Kalkreuter E."/>
            <person name="Kautsar S.A."/>
            <person name="Yang D."/>
            <person name="Bader C.D."/>
            <person name="Teijaro C.N."/>
            <person name="Fluegel L."/>
            <person name="Davis C.M."/>
            <person name="Simpson J.R."/>
            <person name="Lauterbach L."/>
            <person name="Steele A.D."/>
            <person name="Gui C."/>
            <person name="Meng S."/>
            <person name="Li G."/>
            <person name="Viehrig K."/>
            <person name="Ye F."/>
            <person name="Su P."/>
            <person name="Kiefer A.F."/>
            <person name="Nichols A."/>
            <person name="Cepeda A.J."/>
            <person name="Yan W."/>
            <person name="Fan B."/>
            <person name="Jiang Y."/>
            <person name="Adhikari A."/>
            <person name="Zheng C.-J."/>
            <person name="Schuster L."/>
            <person name="Cowan T.M."/>
            <person name="Smanski M.J."/>
            <person name="Chevrette M.G."/>
            <person name="De Carvalho L.P.S."/>
            <person name="Shen B."/>
        </authorList>
    </citation>
    <scope>NUCLEOTIDE SEQUENCE [LARGE SCALE GENOMIC DNA]</scope>
    <source>
        <strain evidence="2 3">NPDC000234</strain>
    </source>
</reference>
<dbReference type="PROSITE" id="PS51257">
    <property type="entry name" value="PROKAR_LIPOPROTEIN"/>
    <property type="match status" value="1"/>
</dbReference>
<accession>A0ABV1XDP4</accession>
<feature type="chain" id="PRO_5046907788" description="Secreted protein" evidence="1">
    <location>
        <begin position="25"/>
        <end position="289"/>
    </location>
</feature>
<feature type="signal peptide" evidence="1">
    <location>
        <begin position="1"/>
        <end position="24"/>
    </location>
</feature>
<gene>
    <name evidence="2" type="ORF">ABT404_48105</name>
</gene>
<protein>
    <recommendedName>
        <fullName evidence="4">Secreted protein</fullName>
    </recommendedName>
</protein>
<evidence type="ECO:0000313" key="3">
    <source>
        <dbReference type="Proteomes" id="UP001474181"/>
    </source>
</evidence>
<sequence length="289" mass="31563">MVTRKFAALATAVVVVACAAWVYAGRSGPSATGTPQPGPDIGRLSARLPFYPLRHAPSDRRWRIDQAVRRLTITCMAARGYRYTPAAVPRPTAATVDHPLPFGLESLATATAAPEPGASEQPKSKAFLVALYGPADRRISARGKLIKVSVPATGCQAEAKKRLLGSQRLRWLQVTIQLGEGEQQARKNLDKDPAFRAADARWARCMLAAGVETDDPVRLLNSLPRDTDFATSPVAKADIRCKSDTDYLRTAYTRLAVVQRAWLDAHPAVLATWRSLMQRQDRVAREVLG</sequence>
<evidence type="ECO:0008006" key="4">
    <source>
        <dbReference type="Google" id="ProtNLM"/>
    </source>
</evidence>
<keyword evidence="3" id="KW-1185">Reference proteome</keyword>